<dbReference type="Gene3D" id="3.40.190.10">
    <property type="entry name" value="Periplasmic binding protein-like II"/>
    <property type="match status" value="2"/>
</dbReference>
<reference evidence="1" key="1">
    <citation type="submission" date="2017-02" db="EMBL/GenBank/DDBJ databases">
        <title>Delving into the versatile metabolic prowess of the omnipresent phylum Bacteroidetes.</title>
        <authorList>
            <person name="Nobu M.K."/>
            <person name="Mei R."/>
            <person name="Narihiro T."/>
            <person name="Kuroda K."/>
            <person name="Liu W.-T."/>
        </authorList>
    </citation>
    <scope>NUCLEOTIDE SEQUENCE</scope>
    <source>
        <strain evidence="1">ADurb.Bin276</strain>
    </source>
</reference>
<protein>
    <submittedName>
        <fullName evidence="1">NMT1/THI5 like protein</fullName>
    </submittedName>
</protein>
<comment type="caution">
    <text evidence="1">The sequence shown here is derived from an EMBL/GenBank/DDBJ whole genome shotgun (WGS) entry which is preliminary data.</text>
</comment>
<dbReference type="PANTHER" id="PTHR30024">
    <property type="entry name" value="ALIPHATIC SULFONATES-BINDING PROTEIN-RELATED"/>
    <property type="match status" value="1"/>
</dbReference>
<dbReference type="Pfam" id="PF13379">
    <property type="entry name" value="NMT1_2"/>
    <property type="match status" value="1"/>
</dbReference>
<dbReference type="AlphaFoldDB" id="A0A1V5T4Q4"/>
<accession>A0A1V5T4Q4</accession>
<gene>
    <name evidence="1" type="ORF">BWY41_00058</name>
</gene>
<proteinExistence type="predicted"/>
<evidence type="ECO:0000313" key="1">
    <source>
        <dbReference type="EMBL" id="OQA61604.1"/>
    </source>
</evidence>
<dbReference type="Proteomes" id="UP000485569">
    <property type="component" value="Unassembled WGS sequence"/>
</dbReference>
<dbReference type="EMBL" id="MWBQ01000015">
    <property type="protein sequence ID" value="OQA61604.1"/>
    <property type="molecule type" value="Genomic_DNA"/>
</dbReference>
<name>A0A1V5T4Q4_9BACT</name>
<dbReference type="SUPFAM" id="SSF53850">
    <property type="entry name" value="Periplasmic binding protein-like II"/>
    <property type="match status" value="1"/>
</dbReference>
<sequence length="380" mass="42529">MKSNLKSLFLTFLIMTMFVLLLGTASFGLEKVRIGIIPYQDSYPFILADHLGYYEEEGIEPVFEQLLFFPDVHEALAANALDIGPTESAVYVAAYKSYPDLVMAFPFHVFHHGFSIMIKPDSDLKSYQEILSEVGDPNKALELTGAQLKSKTGIAMRGTDQEMPIWSLAKIAGLDLDNDINMIDMQPDEGVTAFIAGTGDFFAGGIPQRMAALKNGMKEMITVADIGGGVVCAPMMAVTKKYAEENWDTLVKLFHIYIKTCQYMSVHLNEAAEFISGELNKNTAAGMTPQDFIDIFDKWQAFPSSLVEWGYWIGPIEGSLGVESSWLTGKLPRYSQTERWEKVNDYLIERGMIQERVPIEGHFIYDQLFLDVLDKYGPKG</sequence>
<organism evidence="1">
    <name type="scientific">Candidatus Atribacter allofermentans</name>
    <dbReference type="NCBI Taxonomy" id="1852833"/>
    <lineage>
        <taxon>Bacteria</taxon>
        <taxon>Pseudomonadati</taxon>
        <taxon>Atribacterota</taxon>
        <taxon>Atribacteria</taxon>
        <taxon>Atribacterales</taxon>
        <taxon>Atribacteraceae</taxon>
        <taxon>Atribacter</taxon>
    </lineage>
</organism>